<dbReference type="Proteomes" id="UP001497644">
    <property type="component" value="Chromosome 10"/>
</dbReference>
<accession>A0AAV2N5K0</accession>
<evidence type="ECO:0000313" key="2">
    <source>
        <dbReference type="EMBL" id="CAL1675143.1"/>
    </source>
</evidence>
<organism evidence="2 3">
    <name type="scientific">Lasius platythorax</name>
    <dbReference type="NCBI Taxonomy" id="488582"/>
    <lineage>
        <taxon>Eukaryota</taxon>
        <taxon>Metazoa</taxon>
        <taxon>Ecdysozoa</taxon>
        <taxon>Arthropoda</taxon>
        <taxon>Hexapoda</taxon>
        <taxon>Insecta</taxon>
        <taxon>Pterygota</taxon>
        <taxon>Neoptera</taxon>
        <taxon>Endopterygota</taxon>
        <taxon>Hymenoptera</taxon>
        <taxon>Apocrita</taxon>
        <taxon>Aculeata</taxon>
        <taxon>Formicoidea</taxon>
        <taxon>Formicidae</taxon>
        <taxon>Formicinae</taxon>
        <taxon>Lasius</taxon>
        <taxon>Lasius</taxon>
    </lineage>
</organism>
<reference evidence="2" key="1">
    <citation type="submission" date="2024-04" db="EMBL/GenBank/DDBJ databases">
        <authorList>
            <consortium name="Molecular Ecology Group"/>
        </authorList>
    </citation>
    <scope>NUCLEOTIDE SEQUENCE</scope>
</reference>
<sequence length="118" mass="13029">MWQMQIATVCNIPLFCLTKGYETDKKSIRIEISSVFRGVTRLLHGVAAVYCCDCRSIERCQRFSNLAAATLAQSGNFSREAKEGNCVAQLEIAGDRRKNGRPEKEGGGGGDGRRVRED</sequence>
<evidence type="ECO:0000313" key="3">
    <source>
        <dbReference type="Proteomes" id="UP001497644"/>
    </source>
</evidence>
<keyword evidence="3" id="KW-1185">Reference proteome</keyword>
<gene>
    <name evidence="2" type="ORF">LPLAT_LOCUS1629</name>
</gene>
<dbReference type="EMBL" id="OZ034833">
    <property type="protein sequence ID" value="CAL1675143.1"/>
    <property type="molecule type" value="Genomic_DNA"/>
</dbReference>
<evidence type="ECO:0000256" key="1">
    <source>
        <dbReference type="SAM" id="MobiDB-lite"/>
    </source>
</evidence>
<name>A0AAV2N5K0_9HYME</name>
<protein>
    <submittedName>
        <fullName evidence="2">Uncharacterized protein</fullName>
    </submittedName>
</protein>
<dbReference type="AlphaFoldDB" id="A0AAV2N5K0"/>
<proteinExistence type="predicted"/>
<feature type="region of interest" description="Disordered" evidence="1">
    <location>
        <begin position="93"/>
        <end position="118"/>
    </location>
</feature>